<evidence type="ECO:0000313" key="2">
    <source>
        <dbReference type="EMBL" id="TFK24355.1"/>
    </source>
</evidence>
<proteinExistence type="predicted"/>
<gene>
    <name evidence="2" type="ORF">FA15DRAFT_704683</name>
</gene>
<name>A0A5C3KVV4_COPMA</name>
<feature type="compositionally biased region" description="Polar residues" evidence="1">
    <location>
        <begin position="119"/>
        <end position="129"/>
    </location>
</feature>
<dbReference type="Proteomes" id="UP000307440">
    <property type="component" value="Unassembled WGS sequence"/>
</dbReference>
<feature type="compositionally biased region" description="Polar residues" evidence="1">
    <location>
        <begin position="1"/>
        <end position="14"/>
    </location>
</feature>
<feature type="region of interest" description="Disordered" evidence="1">
    <location>
        <begin position="1"/>
        <end position="141"/>
    </location>
</feature>
<dbReference type="OrthoDB" id="2590867at2759"/>
<organism evidence="2 3">
    <name type="scientific">Coprinopsis marcescibilis</name>
    <name type="common">Agaric fungus</name>
    <name type="synonym">Psathyrella marcescibilis</name>
    <dbReference type="NCBI Taxonomy" id="230819"/>
    <lineage>
        <taxon>Eukaryota</taxon>
        <taxon>Fungi</taxon>
        <taxon>Dikarya</taxon>
        <taxon>Basidiomycota</taxon>
        <taxon>Agaricomycotina</taxon>
        <taxon>Agaricomycetes</taxon>
        <taxon>Agaricomycetidae</taxon>
        <taxon>Agaricales</taxon>
        <taxon>Agaricineae</taxon>
        <taxon>Psathyrellaceae</taxon>
        <taxon>Coprinopsis</taxon>
    </lineage>
</organism>
<keyword evidence="3" id="KW-1185">Reference proteome</keyword>
<sequence>MQLRQETGSPNSLHDTVGSRVRGAFEATQGIGRRDGRENEEIARQGRRRTAQGIENMGQGGRMVVNNEYPTFSDGGSNYRQQHHRENDDVSGIPGSGSRPSHHRDDAISGLPQGEIQELQETATSSGTCQHAKPFIRQTYN</sequence>
<dbReference type="AlphaFoldDB" id="A0A5C3KVV4"/>
<feature type="compositionally biased region" description="Basic and acidic residues" evidence="1">
    <location>
        <begin position="32"/>
        <end position="44"/>
    </location>
</feature>
<dbReference type="EMBL" id="ML210202">
    <property type="protein sequence ID" value="TFK24355.1"/>
    <property type="molecule type" value="Genomic_DNA"/>
</dbReference>
<evidence type="ECO:0000256" key="1">
    <source>
        <dbReference type="SAM" id="MobiDB-lite"/>
    </source>
</evidence>
<accession>A0A5C3KVV4</accession>
<protein>
    <submittedName>
        <fullName evidence="2">Uncharacterized protein</fullName>
    </submittedName>
</protein>
<feature type="compositionally biased region" description="Polar residues" evidence="1">
    <location>
        <begin position="68"/>
        <end position="80"/>
    </location>
</feature>
<reference evidence="2 3" key="1">
    <citation type="journal article" date="2019" name="Nat. Ecol. Evol.">
        <title>Megaphylogeny resolves global patterns of mushroom evolution.</title>
        <authorList>
            <person name="Varga T."/>
            <person name="Krizsan K."/>
            <person name="Foldi C."/>
            <person name="Dima B."/>
            <person name="Sanchez-Garcia M."/>
            <person name="Sanchez-Ramirez S."/>
            <person name="Szollosi G.J."/>
            <person name="Szarkandi J.G."/>
            <person name="Papp V."/>
            <person name="Albert L."/>
            <person name="Andreopoulos W."/>
            <person name="Angelini C."/>
            <person name="Antonin V."/>
            <person name="Barry K.W."/>
            <person name="Bougher N.L."/>
            <person name="Buchanan P."/>
            <person name="Buyck B."/>
            <person name="Bense V."/>
            <person name="Catcheside P."/>
            <person name="Chovatia M."/>
            <person name="Cooper J."/>
            <person name="Damon W."/>
            <person name="Desjardin D."/>
            <person name="Finy P."/>
            <person name="Geml J."/>
            <person name="Haridas S."/>
            <person name="Hughes K."/>
            <person name="Justo A."/>
            <person name="Karasinski D."/>
            <person name="Kautmanova I."/>
            <person name="Kiss B."/>
            <person name="Kocsube S."/>
            <person name="Kotiranta H."/>
            <person name="LaButti K.M."/>
            <person name="Lechner B.E."/>
            <person name="Liimatainen K."/>
            <person name="Lipzen A."/>
            <person name="Lukacs Z."/>
            <person name="Mihaltcheva S."/>
            <person name="Morgado L.N."/>
            <person name="Niskanen T."/>
            <person name="Noordeloos M.E."/>
            <person name="Ohm R.A."/>
            <person name="Ortiz-Santana B."/>
            <person name="Ovrebo C."/>
            <person name="Racz N."/>
            <person name="Riley R."/>
            <person name="Savchenko A."/>
            <person name="Shiryaev A."/>
            <person name="Soop K."/>
            <person name="Spirin V."/>
            <person name="Szebenyi C."/>
            <person name="Tomsovsky M."/>
            <person name="Tulloss R.E."/>
            <person name="Uehling J."/>
            <person name="Grigoriev I.V."/>
            <person name="Vagvolgyi C."/>
            <person name="Papp T."/>
            <person name="Martin F.M."/>
            <person name="Miettinen O."/>
            <person name="Hibbett D.S."/>
            <person name="Nagy L.G."/>
        </authorList>
    </citation>
    <scope>NUCLEOTIDE SEQUENCE [LARGE SCALE GENOMIC DNA]</scope>
    <source>
        <strain evidence="2 3">CBS 121175</strain>
    </source>
</reference>
<evidence type="ECO:0000313" key="3">
    <source>
        <dbReference type="Proteomes" id="UP000307440"/>
    </source>
</evidence>